<dbReference type="Proteomes" id="UP000235371">
    <property type="component" value="Unassembled WGS sequence"/>
</dbReference>
<dbReference type="EMBL" id="KZ613780">
    <property type="protein sequence ID" value="PMD63487.1"/>
    <property type="molecule type" value="Genomic_DNA"/>
</dbReference>
<evidence type="ECO:0000313" key="2">
    <source>
        <dbReference type="Proteomes" id="UP000235371"/>
    </source>
</evidence>
<organism evidence="1 2">
    <name type="scientific">Hyaloscypha bicolor E</name>
    <dbReference type="NCBI Taxonomy" id="1095630"/>
    <lineage>
        <taxon>Eukaryota</taxon>
        <taxon>Fungi</taxon>
        <taxon>Dikarya</taxon>
        <taxon>Ascomycota</taxon>
        <taxon>Pezizomycotina</taxon>
        <taxon>Leotiomycetes</taxon>
        <taxon>Helotiales</taxon>
        <taxon>Hyaloscyphaceae</taxon>
        <taxon>Hyaloscypha</taxon>
        <taxon>Hyaloscypha bicolor</taxon>
    </lineage>
</organism>
<protein>
    <submittedName>
        <fullName evidence="1">Uncharacterized protein</fullName>
    </submittedName>
</protein>
<reference evidence="1 2" key="1">
    <citation type="submission" date="2016-04" db="EMBL/GenBank/DDBJ databases">
        <title>A degradative enzymes factory behind the ericoid mycorrhizal symbiosis.</title>
        <authorList>
            <consortium name="DOE Joint Genome Institute"/>
            <person name="Martino E."/>
            <person name="Morin E."/>
            <person name="Grelet G."/>
            <person name="Kuo A."/>
            <person name="Kohler A."/>
            <person name="Daghino S."/>
            <person name="Barry K."/>
            <person name="Choi C."/>
            <person name="Cichocki N."/>
            <person name="Clum A."/>
            <person name="Copeland A."/>
            <person name="Hainaut M."/>
            <person name="Haridas S."/>
            <person name="Labutti K."/>
            <person name="Lindquist E."/>
            <person name="Lipzen A."/>
            <person name="Khouja H.-R."/>
            <person name="Murat C."/>
            <person name="Ohm R."/>
            <person name="Olson A."/>
            <person name="Spatafora J."/>
            <person name="Veneault-Fourrey C."/>
            <person name="Henrissat B."/>
            <person name="Grigoriev I."/>
            <person name="Martin F."/>
            <person name="Perotto S."/>
        </authorList>
    </citation>
    <scope>NUCLEOTIDE SEQUENCE [LARGE SCALE GENOMIC DNA]</scope>
    <source>
        <strain evidence="1 2">E</strain>
    </source>
</reference>
<evidence type="ECO:0000313" key="1">
    <source>
        <dbReference type="EMBL" id="PMD63487.1"/>
    </source>
</evidence>
<dbReference type="InParanoid" id="A0A2J6TKE6"/>
<name>A0A2J6TKE6_9HELO</name>
<proteinExistence type="predicted"/>
<sequence>MGNEQSHRSENSGEVTRYRDTINFENNQSSRGNLAGSYGNADARVINNGTGAFAVAKGKSGHAGAYTDGRDIRLEASGNGRAGVDGGLAWAQAGDGNVAVAFSNAAQERHRALPAAERQSGKTCKCEDAKCRRNSCRCPCHLVRQKALGY</sequence>
<dbReference type="OrthoDB" id="10453734at2759"/>
<dbReference type="GeneID" id="36579964"/>
<keyword evidence="2" id="KW-1185">Reference proteome</keyword>
<accession>A0A2J6TKE6</accession>
<dbReference type="AlphaFoldDB" id="A0A2J6TKE6"/>
<gene>
    <name evidence="1" type="ORF">K444DRAFT_321370</name>
</gene>
<dbReference type="RefSeq" id="XP_024740391.1">
    <property type="nucleotide sequence ID" value="XM_024871882.1"/>
</dbReference>